<evidence type="ECO:0000313" key="3">
    <source>
        <dbReference type="Proteomes" id="UP000625735"/>
    </source>
</evidence>
<proteinExistence type="predicted"/>
<evidence type="ECO:0000256" key="1">
    <source>
        <dbReference type="SAM" id="Phobius"/>
    </source>
</evidence>
<dbReference type="Proteomes" id="UP000625735">
    <property type="component" value="Unassembled WGS sequence"/>
</dbReference>
<dbReference type="AlphaFoldDB" id="A0A917DG55"/>
<keyword evidence="1" id="KW-1133">Transmembrane helix</keyword>
<reference evidence="2" key="2">
    <citation type="submission" date="2020-09" db="EMBL/GenBank/DDBJ databases">
        <authorList>
            <person name="Sun Q."/>
            <person name="Zhou Y."/>
        </authorList>
    </citation>
    <scope>NUCLEOTIDE SEQUENCE</scope>
    <source>
        <strain evidence="2">CGMCC 1.12506</strain>
    </source>
</reference>
<accession>A0A917DG55</accession>
<organism evidence="2 3">
    <name type="scientific">Flavobacterium orientale</name>
    <dbReference type="NCBI Taxonomy" id="1756020"/>
    <lineage>
        <taxon>Bacteria</taxon>
        <taxon>Pseudomonadati</taxon>
        <taxon>Bacteroidota</taxon>
        <taxon>Flavobacteriia</taxon>
        <taxon>Flavobacteriales</taxon>
        <taxon>Flavobacteriaceae</taxon>
        <taxon>Flavobacterium</taxon>
    </lineage>
</organism>
<comment type="caution">
    <text evidence="2">The sequence shown here is derived from an EMBL/GenBank/DDBJ whole genome shotgun (WGS) entry which is preliminary data.</text>
</comment>
<keyword evidence="1" id="KW-0472">Membrane</keyword>
<reference evidence="2" key="1">
    <citation type="journal article" date="2014" name="Int. J. Syst. Evol. Microbiol.">
        <title>Complete genome sequence of Corynebacterium casei LMG S-19264T (=DSM 44701T), isolated from a smear-ripened cheese.</title>
        <authorList>
            <consortium name="US DOE Joint Genome Institute (JGI-PGF)"/>
            <person name="Walter F."/>
            <person name="Albersmeier A."/>
            <person name="Kalinowski J."/>
            <person name="Ruckert C."/>
        </authorList>
    </citation>
    <scope>NUCLEOTIDE SEQUENCE</scope>
    <source>
        <strain evidence="2">CGMCC 1.12506</strain>
    </source>
</reference>
<gene>
    <name evidence="2" type="ORF">GCM10011343_23830</name>
</gene>
<feature type="transmembrane region" description="Helical" evidence="1">
    <location>
        <begin position="77"/>
        <end position="94"/>
    </location>
</feature>
<keyword evidence="1" id="KW-0812">Transmembrane</keyword>
<name>A0A917DG55_9FLAO</name>
<sequence>MTKEVVENTSKSNKKRDLFLSLLFDGIGMLSYLVPVLGTLSDVIWAPIAGLLLLRMYKGTVGTVGGIIVFIEELLPGLDFIPTFTITWIYTYLIKDKK</sequence>
<protein>
    <submittedName>
        <fullName evidence="2">Uncharacterized protein</fullName>
    </submittedName>
</protein>
<dbReference type="RefSeq" id="WP_188362809.1">
    <property type="nucleotide sequence ID" value="NZ_BMFG01000010.1"/>
</dbReference>
<evidence type="ECO:0000313" key="2">
    <source>
        <dbReference type="EMBL" id="GGD33036.1"/>
    </source>
</evidence>
<dbReference type="EMBL" id="BMFG01000010">
    <property type="protein sequence ID" value="GGD33036.1"/>
    <property type="molecule type" value="Genomic_DNA"/>
</dbReference>
<keyword evidence="3" id="KW-1185">Reference proteome</keyword>